<accession>A0AAD6TWU5</accession>
<evidence type="ECO:0000313" key="2">
    <source>
        <dbReference type="EMBL" id="KAJ7082391.1"/>
    </source>
</evidence>
<dbReference type="AlphaFoldDB" id="A0AAD6TWU5"/>
<reference evidence="2" key="1">
    <citation type="submission" date="2023-03" db="EMBL/GenBank/DDBJ databases">
        <title>Massive genome expansion in bonnet fungi (Mycena s.s.) driven by repeated elements and novel gene families across ecological guilds.</title>
        <authorList>
            <consortium name="Lawrence Berkeley National Laboratory"/>
            <person name="Harder C.B."/>
            <person name="Miyauchi S."/>
            <person name="Viragh M."/>
            <person name="Kuo A."/>
            <person name="Thoen E."/>
            <person name="Andreopoulos B."/>
            <person name="Lu D."/>
            <person name="Skrede I."/>
            <person name="Drula E."/>
            <person name="Henrissat B."/>
            <person name="Morin E."/>
            <person name="Kohler A."/>
            <person name="Barry K."/>
            <person name="LaButti K."/>
            <person name="Morin E."/>
            <person name="Salamov A."/>
            <person name="Lipzen A."/>
            <person name="Mereny Z."/>
            <person name="Hegedus B."/>
            <person name="Baldrian P."/>
            <person name="Stursova M."/>
            <person name="Weitz H."/>
            <person name="Taylor A."/>
            <person name="Grigoriev I.V."/>
            <person name="Nagy L.G."/>
            <person name="Martin F."/>
            <person name="Kauserud H."/>
        </authorList>
    </citation>
    <scope>NUCLEOTIDE SEQUENCE</scope>
    <source>
        <strain evidence="2">CBHHK173m</strain>
    </source>
</reference>
<gene>
    <name evidence="2" type="ORF">B0H15DRAFT_440353</name>
</gene>
<evidence type="ECO:0000256" key="1">
    <source>
        <dbReference type="SAM" id="MobiDB-lite"/>
    </source>
</evidence>
<dbReference type="Proteomes" id="UP001222325">
    <property type="component" value="Unassembled WGS sequence"/>
</dbReference>
<feature type="region of interest" description="Disordered" evidence="1">
    <location>
        <begin position="80"/>
        <end position="101"/>
    </location>
</feature>
<proteinExistence type="predicted"/>
<protein>
    <submittedName>
        <fullName evidence="2">Uncharacterized protein</fullName>
    </submittedName>
</protein>
<keyword evidence="3" id="KW-1185">Reference proteome</keyword>
<name>A0AAD6TWU5_9AGAR</name>
<evidence type="ECO:0000313" key="3">
    <source>
        <dbReference type="Proteomes" id="UP001222325"/>
    </source>
</evidence>
<feature type="compositionally biased region" description="Acidic residues" evidence="1">
    <location>
        <begin position="27"/>
        <end position="38"/>
    </location>
</feature>
<organism evidence="2 3">
    <name type="scientific">Mycena belliarum</name>
    <dbReference type="NCBI Taxonomy" id="1033014"/>
    <lineage>
        <taxon>Eukaryota</taxon>
        <taxon>Fungi</taxon>
        <taxon>Dikarya</taxon>
        <taxon>Basidiomycota</taxon>
        <taxon>Agaricomycotina</taxon>
        <taxon>Agaricomycetes</taxon>
        <taxon>Agaricomycetidae</taxon>
        <taxon>Agaricales</taxon>
        <taxon>Marasmiineae</taxon>
        <taxon>Mycenaceae</taxon>
        <taxon>Mycena</taxon>
    </lineage>
</organism>
<dbReference type="EMBL" id="JARJCN010000045">
    <property type="protein sequence ID" value="KAJ7082391.1"/>
    <property type="molecule type" value="Genomic_DNA"/>
</dbReference>
<sequence>MPPIREHTILYTFLGDEDDARERDANDLDPDLDLDDADMPPLVDAPGAAPAPATQESMMSSFPFDFSGVAFGGTPFAPTPVFPADTDTGGSGRGARGRRAPSYIPRPPNAFILFRSSFIRSENVPGRVEGNHSTLSKIIGESSARSPYDPFPCVVCRVVPPFCFSVLSAAHFAYHSSSLLPFDASAPRTFFPHAISTFSSASRPCDSARSAPDESS</sequence>
<feature type="region of interest" description="Disordered" evidence="1">
    <location>
        <begin position="13"/>
        <end position="55"/>
    </location>
</feature>
<comment type="caution">
    <text evidence="2">The sequence shown here is derived from an EMBL/GenBank/DDBJ whole genome shotgun (WGS) entry which is preliminary data.</text>
</comment>